<reference evidence="1 2" key="1">
    <citation type="journal article" date="2022" name="Hortic Res">
        <title>A haplotype resolved chromosomal level avocado genome allows analysis of novel avocado genes.</title>
        <authorList>
            <person name="Nath O."/>
            <person name="Fletcher S.J."/>
            <person name="Hayward A."/>
            <person name="Shaw L.M."/>
            <person name="Masouleh A.K."/>
            <person name="Furtado A."/>
            <person name="Henry R.J."/>
            <person name="Mitter N."/>
        </authorList>
    </citation>
    <scope>NUCLEOTIDE SEQUENCE [LARGE SCALE GENOMIC DNA]</scope>
    <source>
        <strain evidence="2">cv. Hass</strain>
    </source>
</reference>
<organism evidence="1 2">
    <name type="scientific">Persea americana</name>
    <name type="common">Avocado</name>
    <dbReference type="NCBI Taxonomy" id="3435"/>
    <lineage>
        <taxon>Eukaryota</taxon>
        <taxon>Viridiplantae</taxon>
        <taxon>Streptophyta</taxon>
        <taxon>Embryophyta</taxon>
        <taxon>Tracheophyta</taxon>
        <taxon>Spermatophyta</taxon>
        <taxon>Magnoliopsida</taxon>
        <taxon>Magnoliidae</taxon>
        <taxon>Laurales</taxon>
        <taxon>Lauraceae</taxon>
        <taxon>Persea</taxon>
    </lineage>
</organism>
<gene>
    <name evidence="1" type="ORF">MRB53_036164</name>
</gene>
<sequence>MYCKCGNLKDGRRVFDEMSHRSAASWNVLIYEYAMSGGFCLSRDIWGLVKQMQIDGVKPDAFTVASLLPLCGTQNGNWAFGREIHCYITRNELCSFLNSGSDLYVGSCLIDMYSKSKNLVMARRVFDRMKSKNIVAWTAMIVGYAQNGVPEEALMLFRTMQSRDRIPPNRVSIVSILPACSSLAGLMEGKQIHGFSVRTEMNNDASVSNGLIDMYCKCGSLKSARCIFYDDSFCNDAITWSSMIAGYGLHGKGEEAVLLFNKMLMIGIKPDAITYVGVLSACSRAGLLNEGIEIYTLLTEEFGIMPTMEICSCMVDMLGRAGQIDQALNFIKSMPMNPGPSVWGALVSASAIHGNREIQDLAHESLLHLEPEIPSNYVSISNIYAHSGRWDFVAEVRKQMKERGLRKMPGCSWINVDSKIHSFYVADKSHPCSDMIYSMLDNLIITMKGVDVPVLFHVCFRNVDDLMYSIYHLNAQMTKLF</sequence>
<dbReference type="Proteomes" id="UP001234297">
    <property type="component" value="Chromosome 12"/>
</dbReference>
<name>A0ACC2K6Z7_PERAE</name>
<comment type="caution">
    <text evidence="1">The sequence shown here is derived from an EMBL/GenBank/DDBJ whole genome shotgun (WGS) entry which is preliminary data.</text>
</comment>
<accession>A0ACC2K6Z7</accession>
<protein>
    <submittedName>
        <fullName evidence="1">Uncharacterized protein</fullName>
    </submittedName>
</protein>
<evidence type="ECO:0000313" key="1">
    <source>
        <dbReference type="EMBL" id="KAJ8616792.1"/>
    </source>
</evidence>
<evidence type="ECO:0000313" key="2">
    <source>
        <dbReference type="Proteomes" id="UP001234297"/>
    </source>
</evidence>
<keyword evidence="2" id="KW-1185">Reference proteome</keyword>
<dbReference type="EMBL" id="CM056820">
    <property type="protein sequence ID" value="KAJ8616792.1"/>
    <property type="molecule type" value="Genomic_DNA"/>
</dbReference>
<proteinExistence type="predicted"/>